<evidence type="ECO:0000313" key="2">
    <source>
        <dbReference type="Proteomes" id="UP000289738"/>
    </source>
</evidence>
<reference evidence="1 2" key="1">
    <citation type="submission" date="2019-01" db="EMBL/GenBank/DDBJ databases">
        <title>Sequencing of cultivated peanut Arachis hypogaea provides insights into genome evolution and oil improvement.</title>
        <authorList>
            <person name="Chen X."/>
        </authorList>
    </citation>
    <scope>NUCLEOTIDE SEQUENCE [LARGE SCALE GENOMIC DNA]</scope>
    <source>
        <strain evidence="2">cv. Fuhuasheng</strain>
        <tissue evidence="1">Leaves</tissue>
    </source>
</reference>
<comment type="caution">
    <text evidence="1">The sequence shown here is derived from an EMBL/GenBank/DDBJ whole genome shotgun (WGS) entry which is preliminary data.</text>
</comment>
<dbReference type="AlphaFoldDB" id="A0A445A3M5"/>
<evidence type="ECO:0008006" key="3">
    <source>
        <dbReference type="Google" id="ProtNLM"/>
    </source>
</evidence>
<dbReference type="Proteomes" id="UP000289738">
    <property type="component" value="Chromosome B03"/>
</dbReference>
<proteinExistence type="predicted"/>
<accession>A0A445A3M5</accession>
<gene>
    <name evidence="1" type="ORF">Ahy_B03g066177</name>
</gene>
<keyword evidence="2" id="KW-1185">Reference proteome</keyword>
<sequence>MILMMHLAFREGARFGESHLEVGMKFGIKWEFREVSRRIRLKKNDIIRCITVCKVKECPGMIYALRDYDNTCWQIKTFNDNHTCLRNDRNKATKRN</sequence>
<name>A0A445A3M5_ARAHY</name>
<dbReference type="EMBL" id="SDMP01000013">
    <property type="protein sequence ID" value="RYR20952.1"/>
    <property type="molecule type" value="Genomic_DNA"/>
</dbReference>
<organism evidence="1 2">
    <name type="scientific">Arachis hypogaea</name>
    <name type="common">Peanut</name>
    <dbReference type="NCBI Taxonomy" id="3818"/>
    <lineage>
        <taxon>Eukaryota</taxon>
        <taxon>Viridiplantae</taxon>
        <taxon>Streptophyta</taxon>
        <taxon>Embryophyta</taxon>
        <taxon>Tracheophyta</taxon>
        <taxon>Spermatophyta</taxon>
        <taxon>Magnoliopsida</taxon>
        <taxon>eudicotyledons</taxon>
        <taxon>Gunneridae</taxon>
        <taxon>Pentapetalae</taxon>
        <taxon>rosids</taxon>
        <taxon>fabids</taxon>
        <taxon>Fabales</taxon>
        <taxon>Fabaceae</taxon>
        <taxon>Papilionoideae</taxon>
        <taxon>50 kb inversion clade</taxon>
        <taxon>dalbergioids sensu lato</taxon>
        <taxon>Dalbergieae</taxon>
        <taxon>Pterocarpus clade</taxon>
        <taxon>Arachis</taxon>
    </lineage>
</organism>
<evidence type="ECO:0000313" key="1">
    <source>
        <dbReference type="EMBL" id="RYR20952.1"/>
    </source>
</evidence>
<protein>
    <recommendedName>
        <fullName evidence="3">Transposase MuDR plant domain-containing protein</fullName>
    </recommendedName>
</protein>